<dbReference type="InterPro" id="IPR013196">
    <property type="entry name" value="HTH_11"/>
</dbReference>
<dbReference type="Pfam" id="PF08279">
    <property type="entry name" value="HTH_11"/>
    <property type="match status" value="1"/>
</dbReference>
<evidence type="ECO:0000259" key="3">
    <source>
        <dbReference type="PROSITE" id="PS51000"/>
    </source>
</evidence>
<dbReference type="Proteomes" id="UP001592531">
    <property type="component" value="Unassembled WGS sequence"/>
</dbReference>
<dbReference type="SUPFAM" id="SSF46785">
    <property type="entry name" value="Winged helix' DNA-binding domain"/>
    <property type="match status" value="1"/>
</dbReference>
<dbReference type="PROSITE" id="PS52050">
    <property type="entry name" value="WYL"/>
    <property type="match status" value="1"/>
</dbReference>
<sequence length="321" mass="34887">MKADRLLSIMLLLQTRGRVTAAELAERLEVSVRTVYRDIEALSSAGVPVWTERGRNGGIRLLAGYRTDVTGLTHDEARALFVLTADGTHDALGLGGAIDSALRKVMAALPAPHRADAERTSERILVDPARWRAAAASTAVELAELQQAVFADRRLELVYHHSGSTEPVGYTVDPYGLVSKAGVWYLVADRDGEPQLFRADRVRSAATSAEPVRRRRGQGLAEVWSDLREQVERSTEEVLVRCLVRSTRLDRFLRIQAANLLGRPERPTPGAAWAALDLGFPALPAVRALLVHGADVEVLDPPEARAELAAAAAEVAALYRG</sequence>
<dbReference type="InterPro" id="IPR036388">
    <property type="entry name" value="WH-like_DNA-bd_sf"/>
</dbReference>
<dbReference type="Gene3D" id="1.10.10.10">
    <property type="entry name" value="Winged helix-like DNA-binding domain superfamily/Winged helix DNA-binding domain"/>
    <property type="match status" value="1"/>
</dbReference>
<evidence type="ECO:0000313" key="4">
    <source>
        <dbReference type="EMBL" id="MFC1415880.1"/>
    </source>
</evidence>
<dbReference type="InterPro" id="IPR001034">
    <property type="entry name" value="DeoR_HTH"/>
</dbReference>
<organism evidence="4 5">
    <name type="scientific">Streptacidiphilus cavernicola</name>
    <dbReference type="NCBI Taxonomy" id="3342716"/>
    <lineage>
        <taxon>Bacteria</taxon>
        <taxon>Bacillati</taxon>
        <taxon>Actinomycetota</taxon>
        <taxon>Actinomycetes</taxon>
        <taxon>Kitasatosporales</taxon>
        <taxon>Streptomycetaceae</taxon>
        <taxon>Streptacidiphilus</taxon>
    </lineage>
</organism>
<accession>A0ABV6VQ69</accession>
<keyword evidence="1" id="KW-0805">Transcription regulation</keyword>
<dbReference type="InterPro" id="IPR026881">
    <property type="entry name" value="WYL_dom"/>
</dbReference>
<dbReference type="PROSITE" id="PS51000">
    <property type="entry name" value="HTH_DEOR_2"/>
    <property type="match status" value="1"/>
</dbReference>
<dbReference type="Pfam" id="PF13280">
    <property type="entry name" value="WYL"/>
    <property type="match status" value="1"/>
</dbReference>
<keyword evidence="2" id="KW-0804">Transcription</keyword>
<gene>
    <name evidence="4" type="ORF">ACEZDE_04375</name>
</gene>
<keyword evidence="5" id="KW-1185">Reference proteome</keyword>
<evidence type="ECO:0000256" key="2">
    <source>
        <dbReference type="ARBA" id="ARBA00023163"/>
    </source>
</evidence>
<dbReference type="PANTHER" id="PTHR34580:SF1">
    <property type="entry name" value="PROTEIN PAFC"/>
    <property type="match status" value="1"/>
</dbReference>
<evidence type="ECO:0000313" key="5">
    <source>
        <dbReference type="Proteomes" id="UP001592531"/>
    </source>
</evidence>
<feature type="domain" description="HTH deoR-type" evidence="3">
    <location>
        <begin position="2"/>
        <end position="57"/>
    </location>
</feature>
<reference evidence="4 5" key="1">
    <citation type="submission" date="2024-09" db="EMBL/GenBank/DDBJ databases">
        <authorList>
            <person name="Lee S.D."/>
        </authorList>
    </citation>
    <scope>NUCLEOTIDE SEQUENCE [LARGE SCALE GENOMIC DNA]</scope>
    <source>
        <strain evidence="4 5">N8-3</strain>
    </source>
</reference>
<dbReference type="EMBL" id="JBHFAB010000003">
    <property type="protein sequence ID" value="MFC1415880.1"/>
    <property type="molecule type" value="Genomic_DNA"/>
</dbReference>
<dbReference type="PANTHER" id="PTHR34580">
    <property type="match status" value="1"/>
</dbReference>
<proteinExistence type="predicted"/>
<dbReference type="InterPro" id="IPR036390">
    <property type="entry name" value="WH_DNA-bd_sf"/>
</dbReference>
<name>A0ABV6VQ69_9ACTN</name>
<dbReference type="RefSeq" id="WP_380532425.1">
    <property type="nucleotide sequence ID" value="NZ_JBHFAB010000003.1"/>
</dbReference>
<dbReference type="InterPro" id="IPR051534">
    <property type="entry name" value="CBASS_pafABC_assoc_protein"/>
</dbReference>
<comment type="caution">
    <text evidence="4">The sequence shown here is derived from an EMBL/GenBank/DDBJ whole genome shotgun (WGS) entry which is preliminary data.</text>
</comment>
<protein>
    <submittedName>
        <fullName evidence="4">Helix-turn-helix transcriptional regulator</fullName>
    </submittedName>
</protein>
<evidence type="ECO:0000256" key="1">
    <source>
        <dbReference type="ARBA" id="ARBA00023015"/>
    </source>
</evidence>